<organism evidence="5">
    <name type="scientific">Chromera velia CCMP2878</name>
    <dbReference type="NCBI Taxonomy" id="1169474"/>
    <lineage>
        <taxon>Eukaryota</taxon>
        <taxon>Sar</taxon>
        <taxon>Alveolata</taxon>
        <taxon>Colpodellida</taxon>
        <taxon>Chromeraceae</taxon>
        <taxon>Chromera</taxon>
    </lineage>
</organism>
<dbReference type="SMART" id="SM00248">
    <property type="entry name" value="ANK"/>
    <property type="match status" value="4"/>
</dbReference>
<evidence type="ECO:0000256" key="2">
    <source>
        <dbReference type="ARBA" id="ARBA00023043"/>
    </source>
</evidence>
<dbReference type="SUPFAM" id="SSF48403">
    <property type="entry name" value="Ankyrin repeat"/>
    <property type="match status" value="1"/>
</dbReference>
<dbReference type="Pfam" id="PF12796">
    <property type="entry name" value="Ank_2"/>
    <property type="match status" value="1"/>
</dbReference>
<feature type="region of interest" description="Disordered" evidence="4">
    <location>
        <begin position="336"/>
        <end position="355"/>
    </location>
</feature>
<evidence type="ECO:0000256" key="1">
    <source>
        <dbReference type="ARBA" id="ARBA00022737"/>
    </source>
</evidence>
<dbReference type="PROSITE" id="PS50297">
    <property type="entry name" value="ANK_REP_REGION"/>
    <property type="match status" value="1"/>
</dbReference>
<dbReference type="PANTHER" id="PTHR24161:SF85">
    <property type="entry name" value="PALMITOYLTRANSFERASE HIP14"/>
    <property type="match status" value="1"/>
</dbReference>
<dbReference type="EMBL" id="CDMZ01000170">
    <property type="protein sequence ID" value="CEM08312.1"/>
    <property type="molecule type" value="Genomic_DNA"/>
</dbReference>
<dbReference type="PANTHER" id="PTHR24161">
    <property type="entry name" value="ANK_REP_REGION DOMAIN-CONTAINING PROTEIN-RELATED"/>
    <property type="match status" value="1"/>
</dbReference>
<feature type="repeat" description="ANK" evidence="3">
    <location>
        <begin position="120"/>
        <end position="152"/>
    </location>
</feature>
<protein>
    <submittedName>
        <fullName evidence="5">Uncharacterized protein</fullName>
    </submittedName>
</protein>
<dbReference type="InterPro" id="IPR002110">
    <property type="entry name" value="Ankyrin_rpt"/>
</dbReference>
<reference evidence="5" key="1">
    <citation type="submission" date="2014-11" db="EMBL/GenBank/DDBJ databases">
        <authorList>
            <person name="Otto D Thomas"/>
            <person name="Naeem Raeece"/>
        </authorList>
    </citation>
    <scope>NUCLEOTIDE SEQUENCE</scope>
</reference>
<keyword evidence="1" id="KW-0677">Repeat</keyword>
<evidence type="ECO:0000313" key="5">
    <source>
        <dbReference type="EMBL" id="CEM08312.1"/>
    </source>
</evidence>
<dbReference type="VEuPathDB" id="CryptoDB:Cvel_15542"/>
<gene>
    <name evidence="5" type="ORF">Cvel_15542</name>
</gene>
<sequence length="381" mass="41303">MRLRLLNFAASQDYRTLAEVAVGRVDQRRGDSYSGFFGRSSADEFLLTDHKKAEQRKAEPLDLRILELLFGSRVITPALRSAPLLSAIAAGHEEMAVKLLNWGAHVDGLPQGSLSSEVEGSASSLHIAVKVGNPRLVRLLIERGANVWALARDGRTVLHSLVAEQTGVGEPRGKEAVEIAQMLLSAGRECLMSCKDEKGVTPIHLAAVASNGNFSLHTLHFLLGRVATARRGWCANVCKGEGSVDVRDSEGATPLLWVVRKIRNLGEKCSDLQGRQCLSLTVAAFMLLHWGADASAEDNRGRDSESPLSIIQNKYYARKAPALLYLQTGGGLMKKEETQPVTQDRRTAGNKSASKSGAENGIYGSFLGGLLENVGRWLFGY</sequence>
<keyword evidence="2 3" id="KW-0040">ANK repeat</keyword>
<proteinExistence type="predicted"/>
<dbReference type="InterPro" id="IPR036770">
    <property type="entry name" value="Ankyrin_rpt-contain_sf"/>
</dbReference>
<accession>A0A0G4F7I8</accession>
<dbReference type="PROSITE" id="PS50088">
    <property type="entry name" value="ANK_REPEAT"/>
    <property type="match status" value="1"/>
</dbReference>
<dbReference type="Gene3D" id="1.25.40.20">
    <property type="entry name" value="Ankyrin repeat-containing domain"/>
    <property type="match status" value="2"/>
</dbReference>
<dbReference type="PhylomeDB" id="A0A0G4F7I8"/>
<dbReference type="AlphaFoldDB" id="A0A0G4F7I8"/>
<feature type="compositionally biased region" description="Basic and acidic residues" evidence="4">
    <location>
        <begin position="336"/>
        <end position="347"/>
    </location>
</feature>
<name>A0A0G4F7I8_9ALVE</name>
<evidence type="ECO:0000256" key="4">
    <source>
        <dbReference type="SAM" id="MobiDB-lite"/>
    </source>
</evidence>
<evidence type="ECO:0000256" key="3">
    <source>
        <dbReference type="PROSITE-ProRule" id="PRU00023"/>
    </source>
</evidence>